<gene>
    <name evidence="1" type="ORF">KDY119_02657</name>
</gene>
<dbReference type="KEGG" id="lxl:KDY119_02657"/>
<sequence length="316" mass="35236">MTGRADVLTLVPGLRALAARQHGVCSRRQLAALGITDDHVASHVAARRWRTVSSRVVVLHRGPLGRRALCWVAVLGAGPAPTALAAWTALELHGIERWRREPIHAVVPRGTRIARYPWLVVHESRRHDTDDVARLGGLPVHRIERAAIDAAAWQPSWRTASGLMAAVAQQRLTTPDAVLGELERAGRIRHRRTMQLALLDVLGGAQSLEEIDFARLCRRAGLAEPSRQERRRDARGKVRFLDVEWRLRGGGRLIVEVDGVGHLEREQWYDDLLRDAELGSDARTLRIRIPAGAARHEPERVLAIVRRHLAALSTRV</sequence>
<dbReference type="EMBL" id="CP045529">
    <property type="protein sequence ID" value="QFU99131.1"/>
    <property type="molecule type" value="Genomic_DNA"/>
</dbReference>
<organism evidence="1 2">
    <name type="scientific">Luteimicrobium xylanilyticum</name>
    <dbReference type="NCBI Taxonomy" id="1133546"/>
    <lineage>
        <taxon>Bacteria</taxon>
        <taxon>Bacillati</taxon>
        <taxon>Actinomycetota</taxon>
        <taxon>Actinomycetes</taxon>
        <taxon>Micrococcales</taxon>
        <taxon>Luteimicrobium</taxon>
    </lineage>
</organism>
<dbReference type="OrthoDB" id="3209715at2"/>
<evidence type="ECO:0000313" key="2">
    <source>
        <dbReference type="Proteomes" id="UP000326702"/>
    </source>
</evidence>
<name>A0A5P9QCE7_9MICO</name>
<proteinExistence type="predicted"/>
<keyword evidence="2" id="KW-1185">Reference proteome</keyword>
<dbReference type="RefSeq" id="WP_036946789.1">
    <property type="nucleotide sequence ID" value="NZ_BAABIH010000008.1"/>
</dbReference>
<accession>A0A5P9QCE7</accession>
<reference evidence="1 2" key="1">
    <citation type="submission" date="2019-10" db="EMBL/GenBank/DDBJ databases">
        <title>Genome sequence of Luteimicrobium xylanilyticum HY-24.</title>
        <authorList>
            <person name="Kim D.Y."/>
            <person name="Park H.-Y."/>
        </authorList>
    </citation>
    <scope>NUCLEOTIDE SEQUENCE [LARGE SCALE GENOMIC DNA]</scope>
    <source>
        <strain evidence="1 2">HY-24</strain>
    </source>
</reference>
<evidence type="ECO:0000313" key="1">
    <source>
        <dbReference type="EMBL" id="QFU99131.1"/>
    </source>
</evidence>
<dbReference type="Proteomes" id="UP000326702">
    <property type="component" value="Chromosome"/>
</dbReference>
<dbReference type="AlphaFoldDB" id="A0A5P9QCE7"/>
<evidence type="ECO:0008006" key="3">
    <source>
        <dbReference type="Google" id="ProtNLM"/>
    </source>
</evidence>
<protein>
    <recommendedName>
        <fullName evidence="3">DUF559 domain-containing protein</fullName>
    </recommendedName>
</protein>